<dbReference type="PROSITE" id="PS50835">
    <property type="entry name" value="IG_LIKE"/>
    <property type="match status" value="2"/>
</dbReference>
<feature type="domain" description="Ig-like" evidence="7">
    <location>
        <begin position="41"/>
        <end position="127"/>
    </location>
</feature>
<dbReference type="InterPro" id="IPR007110">
    <property type="entry name" value="Ig-like_dom"/>
</dbReference>
<dbReference type="Proteomes" id="UP000261540">
    <property type="component" value="Unplaced"/>
</dbReference>
<dbReference type="SMART" id="SM00406">
    <property type="entry name" value="IGv"/>
    <property type="match status" value="2"/>
</dbReference>
<evidence type="ECO:0000256" key="3">
    <source>
        <dbReference type="ARBA" id="ARBA00023170"/>
    </source>
</evidence>
<protein>
    <recommendedName>
        <fullName evidence="7">Ig-like domain-containing protein</fullName>
    </recommendedName>
</protein>
<organism evidence="8 9">
    <name type="scientific">Paramormyrops kingsleyae</name>
    <dbReference type="NCBI Taxonomy" id="1676925"/>
    <lineage>
        <taxon>Eukaryota</taxon>
        <taxon>Metazoa</taxon>
        <taxon>Chordata</taxon>
        <taxon>Craniata</taxon>
        <taxon>Vertebrata</taxon>
        <taxon>Euteleostomi</taxon>
        <taxon>Actinopterygii</taxon>
        <taxon>Neopterygii</taxon>
        <taxon>Teleostei</taxon>
        <taxon>Osteoglossocephala</taxon>
        <taxon>Osteoglossomorpha</taxon>
        <taxon>Osteoglossiformes</taxon>
        <taxon>Mormyridae</taxon>
        <taxon>Paramormyrops</taxon>
    </lineage>
</organism>
<dbReference type="GO" id="GO:0002250">
    <property type="term" value="P:adaptive immune response"/>
    <property type="evidence" value="ECO:0007669"/>
    <property type="project" value="UniProtKB-KW"/>
</dbReference>
<feature type="domain" description="Ig-like" evidence="7">
    <location>
        <begin position="162"/>
        <end position="270"/>
    </location>
</feature>
<dbReference type="PANTHER" id="PTHR19367:SF18">
    <property type="entry name" value="T CELL RECEPTOR ALPHA VARIABLE 16"/>
    <property type="match status" value="1"/>
</dbReference>
<evidence type="ECO:0000256" key="4">
    <source>
        <dbReference type="ARBA" id="ARBA00023319"/>
    </source>
</evidence>
<keyword evidence="5" id="KW-1279">T cell receptor</keyword>
<dbReference type="InterPro" id="IPR036179">
    <property type="entry name" value="Ig-like_dom_sf"/>
</dbReference>
<dbReference type="SMART" id="SM00409">
    <property type="entry name" value="IG"/>
    <property type="match status" value="2"/>
</dbReference>
<dbReference type="GO" id="GO:0042101">
    <property type="term" value="C:T cell receptor complex"/>
    <property type="evidence" value="ECO:0007669"/>
    <property type="project" value="UniProtKB-KW"/>
</dbReference>
<dbReference type="Pfam" id="PF07686">
    <property type="entry name" value="V-set"/>
    <property type="match status" value="2"/>
</dbReference>
<evidence type="ECO:0000313" key="8">
    <source>
        <dbReference type="Ensembl" id="ENSPKIP00000001032.1"/>
    </source>
</evidence>
<dbReference type="InterPro" id="IPR013783">
    <property type="entry name" value="Ig-like_fold"/>
</dbReference>
<keyword evidence="6" id="KW-0812">Transmembrane</keyword>
<evidence type="ECO:0000259" key="7">
    <source>
        <dbReference type="PROSITE" id="PS50835"/>
    </source>
</evidence>
<keyword evidence="9" id="KW-1185">Reference proteome</keyword>
<keyword evidence="6" id="KW-1133">Transmembrane helix</keyword>
<sequence length="275" mass="31485">DGFLLSWQIQMTLLSINLPTFFIVYVFVFFSGLTTSDDISPDKLEMSSKEGQQVTLSCNYRTDSEYVRLYWYRQHSDQRLQYLLFQAARSSSGRHTSDTRYQSATSRDSTQLIIDSLTIADTAIYYCALRYSLCSRWRSFDLWGIHSNVSVISLITLILFSPECRAEDKVTQPTGDVTVFAGEAVTLSCSYETSITSPDLFWYIQYPNESPKYILRQSTYGNHTVPGYEERFTARLDQSTNTVPLTVQKVQLSDSAVYYCALKPTSLTLDYNLHT</sequence>
<evidence type="ECO:0000256" key="1">
    <source>
        <dbReference type="ARBA" id="ARBA00022729"/>
    </source>
</evidence>
<evidence type="ECO:0000256" key="6">
    <source>
        <dbReference type="SAM" id="Phobius"/>
    </source>
</evidence>
<dbReference type="Gene3D" id="2.60.40.10">
    <property type="entry name" value="Immunoglobulins"/>
    <property type="match status" value="2"/>
</dbReference>
<keyword evidence="5" id="KW-0391">Immunity</keyword>
<dbReference type="InterPro" id="IPR013106">
    <property type="entry name" value="Ig_V-set"/>
</dbReference>
<evidence type="ECO:0000313" key="9">
    <source>
        <dbReference type="Proteomes" id="UP000261540"/>
    </source>
</evidence>
<keyword evidence="6" id="KW-0472">Membrane</keyword>
<dbReference type="SUPFAM" id="SSF48726">
    <property type="entry name" value="Immunoglobulin"/>
    <property type="match status" value="2"/>
</dbReference>
<keyword evidence="4" id="KW-0393">Immunoglobulin domain</keyword>
<evidence type="ECO:0000256" key="2">
    <source>
        <dbReference type="ARBA" id="ARBA00023130"/>
    </source>
</evidence>
<dbReference type="InterPro" id="IPR051287">
    <property type="entry name" value="TCR_variable_region"/>
</dbReference>
<keyword evidence="1" id="KW-0732">Signal</keyword>
<dbReference type="Ensembl" id="ENSPKIT00000024941.1">
    <property type="protein sequence ID" value="ENSPKIP00000001032.1"/>
    <property type="gene ID" value="ENSPKIG00000019472.1"/>
</dbReference>
<reference evidence="8" key="2">
    <citation type="submission" date="2025-09" db="UniProtKB">
        <authorList>
            <consortium name="Ensembl"/>
        </authorList>
    </citation>
    <scope>IDENTIFICATION</scope>
</reference>
<feature type="transmembrane region" description="Helical" evidence="6">
    <location>
        <begin position="12"/>
        <end position="33"/>
    </location>
</feature>
<evidence type="ECO:0000256" key="5">
    <source>
        <dbReference type="ARBA" id="ARBA00043266"/>
    </source>
</evidence>
<name>A0A3B3Q373_9TELE</name>
<proteinExistence type="predicted"/>
<dbReference type="InterPro" id="IPR003599">
    <property type="entry name" value="Ig_sub"/>
</dbReference>
<dbReference type="PANTHER" id="PTHR19367">
    <property type="entry name" value="T-CELL RECEPTOR ALPHA CHAIN V REGION"/>
    <property type="match status" value="1"/>
</dbReference>
<keyword evidence="2" id="KW-1064">Adaptive immunity</keyword>
<accession>A0A3B3Q373</accession>
<dbReference type="AlphaFoldDB" id="A0A3B3Q373"/>
<keyword evidence="3" id="KW-0675">Receptor</keyword>
<reference evidence="8" key="1">
    <citation type="submission" date="2025-08" db="UniProtKB">
        <authorList>
            <consortium name="Ensembl"/>
        </authorList>
    </citation>
    <scope>IDENTIFICATION</scope>
</reference>
<dbReference type="GeneTree" id="ENSGT01030000234557"/>